<feature type="domain" description="Tetratrico peptide repeat group 5" evidence="1">
    <location>
        <begin position="52"/>
        <end position="151"/>
    </location>
</feature>
<dbReference type="Pfam" id="PF12688">
    <property type="entry name" value="TPR_5"/>
    <property type="match status" value="1"/>
</dbReference>
<dbReference type="OrthoDB" id="193829at2"/>
<gene>
    <name evidence="2" type="ORF">CFX0092_A0425</name>
</gene>
<dbReference type="Gene3D" id="1.25.40.10">
    <property type="entry name" value="Tetratricopeptide repeat domain"/>
    <property type="match status" value="1"/>
</dbReference>
<evidence type="ECO:0000259" key="1">
    <source>
        <dbReference type="Pfam" id="PF12688"/>
    </source>
</evidence>
<dbReference type="EMBL" id="LN890655">
    <property type="protein sequence ID" value="CUS02306.2"/>
    <property type="molecule type" value="Genomic_DNA"/>
</dbReference>
<organism evidence="2 3">
    <name type="scientific">Candidatus Promineifilum breve</name>
    <dbReference type="NCBI Taxonomy" id="1806508"/>
    <lineage>
        <taxon>Bacteria</taxon>
        <taxon>Bacillati</taxon>
        <taxon>Chloroflexota</taxon>
        <taxon>Ardenticatenia</taxon>
        <taxon>Candidatus Promineifilales</taxon>
        <taxon>Candidatus Promineifilaceae</taxon>
        <taxon>Candidatus Promineifilum</taxon>
    </lineage>
</organism>
<name>A0A160SYE9_9CHLR</name>
<accession>A0A160SYE9</accession>
<sequence>MNYDSEANDSPDDEIDLMGAIEEARALRRADELETSQAQLLALMEDFPDHPLVLFEVGGSYDVMGEEEMAIPYYRRAIAAGLEGNDLQECLVCLGSTLRVVGENDDAVAILEQAVDEFPERNSGRVFLALAHYSNGDSELAVSGLLALLLETTKDEDILAYADALDYYKDNLDASLDG</sequence>
<dbReference type="Proteomes" id="UP000215027">
    <property type="component" value="Chromosome I"/>
</dbReference>
<reference evidence="2" key="1">
    <citation type="submission" date="2016-01" db="EMBL/GenBank/DDBJ databases">
        <authorList>
            <person name="Mcilroy J.S."/>
            <person name="Karst M S."/>
            <person name="Albertsen M."/>
        </authorList>
    </citation>
    <scope>NUCLEOTIDE SEQUENCE</scope>
    <source>
        <strain evidence="2">Cfx-K</strain>
    </source>
</reference>
<dbReference type="RefSeq" id="WP_095041935.1">
    <property type="nucleotide sequence ID" value="NZ_LN890655.1"/>
</dbReference>
<evidence type="ECO:0000313" key="2">
    <source>
        <dbReference type="EMBL" id="CUS02306.2"/>
    </source>
</evidence>
<protein>
    <recommendedName>
        <fullName evidence="1">Tetratrico peptide repeat group 5 domain-containing protein</fullName>
    </recommendedName>
</protein>
<evidence type="ECO:0000313" key="3">
    <source>
        <dbReference type="Proteomes" id="UP000215027"/>
    </source>
</evidence>
<dbReference type="AlphaFoldDB" id="A0A160SYE9"/>
<dbReference type="KEGG" id="pbf:CFX0092_A0425"/>
<dbReference type="InterPro" id="IPR041656">
    <property type="entry name" value="TPR_5"/>
</dbReference>
<dbReference type="SUPFAM" id="SSF48452">
    <property type="entry name" value="TPR-like"/>
    <property type="match status" value="1"/>
</dbReference>
<keyword evidence="3" id="KW-1185">Reference proteome</keyword>
<dbReference type="InterPro" id="IPR011990">
    <property type="entry name" value="TPR-like_helical_dom_sf"/>
</dbReference>
<proteinExistence type="predicted"/>